<proteinExistence type="predicted"/>
<accession>A0AAD5WP57</accession>
<comment type="caution">
    <text evidence="1">The sequence shown here is derived from an EMBL/GenBank/DDBJ whole genome shotgun (WGS) entry which is preliminary data.</text>
</comment>
<reference evidence="1" key="1">
    <citation type="submission" date="2022-07" db="EMBL/GenBank/DDBJ databases">
        <title>Draft genome sequence of Zalerion maritima ATCC 34329, a (micro)plastics degrading marine fungus.</title>
        <authorList>
            <person name="Paco A."/>
            <person name="Goncalves M.F.M."/>
            <person name="Rocha-Santos T.A.P."/>
            <person name="Alves A."/>
        </authorList>
    </citation>
    <scope>NUCLEOTIDE SEQUENCE</scope>
    <source>
        <strain evidence="1">ATCC 34329</strain>
    </source>
</reference>
<dbReference type="Proteomes" id="UP001201980">
    <property type="component" value="Unassembled WGS sequence"/>
</dbReference>
<dbReference type="AlphaFoldDB" id="A0AAD5WP57"/>
<protein>
    <submittedName>
        <fullName evidence="1">Uncharacterized protein</fullName>
    </submittedName>
</protein>
<evidence type="ECO:0000313" key="1">
    <source>
        <dbReference type="EMBL" id="KAJ2896330.1"/>
    </source>
</evidence>
<evidence type="ECO:0000313" key="2">
    <source>
        <dbReference type="Proteomes" id="UP001201980"/>
    </source>
</evidence>
<dbReference type="EMBL" id="JAKWBI020000339">
    <property type="protein sequence ID" value="KAJ2896330.1"/>
    <property type="molecule type" value="Genomic_DNA"/>
</dbReference>
<organism evidence="1 2">
    <name type="scientific">Zalerion maritima</name>
    <dbReference type="NCBI Taxonomy" id="339359"/>
    <lineage>
        <taxon>Eukaryota</taxon>
        <taxon>Fungi</taxon>
        <taxon>Dikarya</taxon>
        <taxon>Ascomycota</taxon>
        <taxon>Pezizomycotina</taxon>
        <taxon>Sordariomycetes</taxon>
        <taxon>Lulworthiomycetidae</taxon>
        <taxon>Lulworthiales</taxon>
        <taxon>Lulworthiaceae</taxon>
        <taxon>Zalerion</taxon>
    </lineage>
</organism>
<gene>
    <name evidence="1" type="ORF">MKZ38_005629</name>
</gene>
<sequence length="355" mass="39405">MFQNINSWLRLVDTLASATFRSTAIYHNHIGTEDQAALFGESPPLVMPNFRLSQRSPLRKLSGATIRLGDGVGRGARRHLGDLTRYEPATQQRGEANRLLDWAALATSRLFVLSREGRDQELIGKARPRTVWTAGLCQGIFLSHWLKGEPAGTRTNNKPVHILVIDRIKIDNLPSTCDELDWGRLRQVWPDGASSTRIADRRAELFGNRWACTIPTKQTFRFIGAGGQLAAESRSEQFSGPVIIPDCFRVSDLLGLYSEPAKPSFNTALLDWQYAEAQATPPKPTVHYVLPQMDWPEYPIQADNNSLPLAMESIREAACETSTSVLTFIIPATECSPTLASENIGMHPGAIQSQR</sequence>
<name>A0AAD5WP57_9PEZI</name>
<keyword evidence="2" id="KW-1185">Reference proteome</keyword>